<keyword evidence="2" id="KW-1185">Reference proteome</keyword>
<dbReference type="Proteomes" id="UP000309997">
    <property type="component" value="Unassembled WGS sequence"/>
</dbReference>
<evidence type="ECO:0000313" key="2">
    <source>
        <dbReference type="Proteomes" id="UP000309997"/>
    </source>
</evidence>
<evidence type="ECO:0000313" key="1">
    <source>
        <dbReference type="EMBL" id="KAL3572706.1"/>
    </source>
</evidence>
<sequence length="152" mass="16894">MGPMKAKRKHSKSPYQGGGPMCPQTTSNGEEEGEEISLGSAKGLLCFVILCGYQKAYSLHAFFAPPTPTTAVDVEHEAPIQDHKLQSIHTCLQLCTPKRNERLQKTLQPKSLAFFRAPSDQVSSSKMVACHIPEPDQYPSLYSPHRNDWRTP</sequence>
<gene>
    <name evidence="1" type="ORF">D5086_026610</name>
</gene>
<dbReference type="EMBL" id="RCHU02000014">
    <property type="protein sequence ID" value="KAL3572706.1"/>
    <property type="molecule type" value="Genomic_DNA"/>
</dbReference>
<name>A0ACC4B338_POPAL</name>
<organism evidence="1 2">
    <name type="scientific">Populus alba</name>
    <name type="common">White poplar</name>
    <dbReference type="NCBI Taxonomy" id="43335"/>
    <lineage>
        <taxon>Eukaryota</taxon>
        <taxon>Viridiplantae</taxon>
        <taxon>Streptophyta</taxon>
        <taxon>Embryophyta</taxon>
        <taxon>Tracheophyta</taxon>
        <taxon>Spermatophyta</taxon>
        <taxon>Magnoliopsida</taxon>
        <taxon>eudicotyledons</taxon>
        <taxon>Gunneridae</taxon>
        <taxon>Pentapetalae</taxon>
        <taxon>rosids</taxon>
        <taxon>fabids</taxon>
        <taxon>Malpighiales</taxon>
        <taxon>Salicaceae</taxon>
        <taxon>Saliceae</taxon>
        <taxon>Populus</taxon>
    </lineage>
</organism>
<comment type="caution">
    <text evidence="1">The sequence shown here is derived from an EMBL/GenBank/DDBJ whole genome shotgun (WGS) entry which is preliminary data.</text>
</comment>
<accession>A0ACC4B338</accession>
<protein>
    <submittedName>
        <fullName evidence="1">Uncharacterized protein</fullName>
    </submittedName>
</protein>
<proteinExistence type="predicted"/>
<reference evidence="1 2" key="1">
    <citation type="journal article" date="2024" name="Plant Biotechnol. J.">
        <title>Genome and CRISPR/Cas9 system of a widespread forest tree (Populus alba) in the world.</title>
        <authorList>
            <person name="Liu Y.J."/>
            <person name="Jiang P.F."/>
            <person name="Han X.M."/>
            <person name="Li X.Y."/>
            <person name="Wang H.M."/>
            <person name="Wang Y.J."/>
            <person name="Wang X.X."/>
            <person name="Zeng Q.Y."/>
        </authorList>
    </citation>
    <scope>NUCLEOTIDE SEQUENCE [LARGE SCALE GENOMIC DNA]</scope>
    <source>
        <strain evidence="2">cv. PAL-ZL1</strain>
    </source>
</reference>